<evidence type="ECO:0000313" key="2">
    <source>
        <dbReference type="Proteomes" id="UP001140087"/>
    </source>
</evidence>
<organism evidence="1 2">
    <name type="scientific">Coemansia helicoidea</name>
    <dbReference type="NCBI Taxonomy" id="1286919"/>
    <lineage>
        <taxon>Eukaryota</taxon>
        <taxon>Fungi</taxon>
        <taxon>Fungi incertae sedis</taxon>
        <taxon>Zoopagomycota</taxon>
        <taxon>Kickxellomycotina</taxon>
        <taxon>Kickxellomycetes</taxon>
        <taxon>Kickxellales</taxon>
        <taxon>Kickxellaceae</taxon>
        <taxon>Coemansia</taxon>
    </lineage>
</organism>
<proteinExistence type="predicted"/>
<reference evidence="1" key="1">
    <citation type="submission" date="2022-07" db="EMBL/GenBank/DDBJ databases">
        <title>Phylogenomic reconstructions and comparative analyses of Kickxellomycotina fungi.</title>
        <authorList>
            <person name="Reynolds N.K."/>
            <person name="Stajich J.E."/>
            <person name="Barry K."/>
            <person name="Grigoriev I.V."/>
            <person name="Crous P."/>
            <person name="Smith M.E."/>
        </authorList>
    </citation>
    <scope>NUCLEOTIDE SEQUENCE</scope>
    <source>
        <strain evidence="1">BCRC 34780</strain>
    </source>
</reference>
<evidence type="ECO:0000313" key="1">
    <source>
        <dbReference type="EMBL" id="KAJ2807305.1"/>
    </source>
</evidence>
<protein>
    <submittedName>
        <fullName evidence="1">Uncharacterized protein</fullName>
    </submittedName>
</protein>
<dbReference type="Proteomes" id="UP001140087">
    <property type="component" value="Unassembled WGS sequence"/>
</dbReference>
<keyword evidence="2" id="KW-1185">Reference proteome</keyword>
<accession>A0ACC1LGW9</accession>
<dbReference type="EMBL" id="JANBUN010000068">
    <property type="protein sequence ID" value="KAJ2807305.1"/>
    <property type="molecule type" value="Genomic_DNA"/>
</dbReference>
<sequence>MHDDPSQRRRQSVADEGPVAGPGERLRLRAQSGLRGPLRTGSPERLLSFSAPTSPFLPRFNTRVPGAGGGPAACQRAPTDAHGFGAREHCLPLLSGPLSQQVSPVRRQSIALGLRSSLLDAQASNSQGNGSEGLDDSSSASSDKSVSDFDGDIDGDSMVLDDATDVSVDRRMSVSTAPRNKAFERLRSLVEEDRRPLASEMEHEGQITRSIRHSSVQEWLRVSSPSPSLNASIPSPPAVAGCADDGAGRVGAARPVARRMAGDDPIPFPASPASSAVSSPRLPAAAVGPCHGSALPAGGGSSSGCSNSGGAASAGGVRLGKRKSIEDTDERPHTYKRQAMSPSGLRAQIAFGKAKRAQPPGPARSGPSSPLLRPPTALPPNGVVPSFSPSRGRSRSGAALTLNTSNLALLQTNGVFSRMHICDGAAANDDDDDNDNDDDDDTIAPPKTAL</sequence>
<name>A0ACC1LGW9_9FUNG</name>
<comment type="caution">
    <text evidence="1">The sequence shown here is derived from an EMBL/GenBank/DDBJ whole genome shotgun (WGS) entry which is preliminary data.</text>
</comment>
<gene>
    <name evidence="1" type="ORF">H4R21_000532</name>
</gene>